<reference evidence="2 3" key="1">
    <citation type="journal article" date="2012" name="Genome Biol.">
        <title>Genome and low-iron response of an oceanic diatom adapted to chronic iron limitation.</title>
        <authorList>
            <person name="Lommer M."/>
            <person name="Specht M."/>
            <person name="Roy A.S."/>
            <person name="Kraemer L."/>
            <person name="Andreson R."/>
            <person name="Gutowska M.A."/>
            <person name="Wolf J."/>
            <person name="Bergner S.V."/>
            <person name="Schilhabel M.B."/>
            <person name="Klostermeier U.C."/>
            <person name="Beiko R.G."/>
            <person name="Rosenstiel P."/>
            <person name="Hippler M."/>
            <person name="Laroche J."/>
        </authorList>
    </citation>
    <scope>NUCLEOTIDE SEQUENCE [LARGE SCALE GENOMIC DNA]</scope>
    <source>
        <strain evidence="2 3">CCMP1005</strain>
    </source>
</reference>
<comment type="caution">
    <text evidence="2">The sequence shown here is derived from an EMBL/GenBank/DDBJ whole genome shotgun (WGS) entry which is preliminary data.</text>
</comment>
<evidence type="ECO:0000256" key="1">
    <source>
        <dbReference type="SAM" id="MobiDB-lite"/>
    </source>
</evidence>
<gene>
    <name evidence="2" type="ORF">THAOC_34657</name>
</gene>
<feature type="region of interest" description="Disordered" evidence="1">
    <location>
        <begin position="179"/>
        <end position="201"/>
    </location>
</feature>
<organism evidence="2 3">
    <name type="scientific">Thalassiosira oceanica</name>
    <name type="common">Marine diatom</name>
    <dbReference type="NCBI Taxonomy" id="159749"/>
    <lineage>
        <taxon>Eukaryota</taxon>
        <taxon>Sar</taxon>
        <taxon>Stramenopiles</taxon>
        <taxon>Ochrophyta</taxon>
        <taxon>Bacillariophyta</taxon>
        <taxon>Coscinodiscophyceae</taxon>
        <taxon>Thalassiosirophycidae</taxon>
        <taxon>Thalassiosirales</taxon>
        <taxon>Thalassiosiraceae</taxon>
        <taxon>Thalassiosira</taxon>
    </lineage>
</organism>
<accession>K0R259</accession>
<feature type="region of interest" description="Disordered" evidence="1">
    <location>
        <begin position="417"/>
        <end position="439"/>
    </location>
</feature>
<protein>
    <submittedName>
        <fullName evidence="2">Uncharacterized protein</fullName>
    </submittedName>
</protein>
<feature type="compositionally biased region" description="Low complexity" evidence="1">
    <location>
        <begin position="182"/>
        <end position="201"/>
    </location>
</feature>
<feature type="non-terminal residue" evidence="2">
    <location>
        <position position="1"/>
    </location>
</feature>
<dbReference type="Proteomes" id="UP000266841">
    <property type="component" value="Unassembled WGS sequence"/>
</dbReference>
<evidence type="ECO:0000313" key="2">
    <source>
        <dbReference type="EMBL" id="EJK46663.1"/>
    </source>
</evidence>
<feature type="compositionally biased region" description="Basic residues" evidence="1">
    <location>
        <begin position="321"/>
        <end position="335"/>
    </location>
</feature>
<evidence type="ECO:0000313" key="3">
    <source>
        <dbReference type="Proteomes" id="UP000266841"/>
    </source>
</evidence>
<feature type="compositionally biased region" description="Polar residues" evidence="1">
    <location>
        <begin position="509"/>
        <end position="522"/>
    </location>
</feature>
<feature type="compositionally biased region" description="Basic and acidic residues" evidence="1">
    <location>
        <begin position="299"/>
        <end position="315"/>
    </location>
</feature>
<name>K0R259_THAOC</name>
<feature type="region of interest" description="Disordered" evidence="1">
    <location>
        <begin position="503"/>
        <end position="522"/>
    </location>
</feature>
<proteinExistence type="predicted"/>
<feature type="compositionally biased region" description="Basic and acidic residues" evidence="1">
    <location>
        <begin position="476"/>
        <end position="495"/>
    </location>
</feature>
<sequence>PAPGDHLADPAAPPGRLVSLLRRGKQARRDRLLRLPLGGGGALEVAQLVVSVEPAAVATGMIARGGRLAGERRGVDEGRLDPGLGVLEEGRHFNSMMADDVVCLWPRRCQVRGRRWSTGCATCLMRLGGGLLSTLPACLAGISGAPLDGLALCVDIFLCEGKRGAPDLKVPDRLGRWPIRKPSPWGSRNGPRSGPGSSGNRVFIENSSLASVRECPLSAKRDPRGGHPNRVVRPPGLDGVVRIIERKVASWKALVELYKSLWIVEFRSTRGKRKRHNATNPRKARGDSDETQQTGRRVVSKDTRRTAATSKDRRSSPGGARGRRKTRGVLRRRRERAWDESDDPADDKRGGGASSGRPVVLSPCAVRPASSPAAPVSHVPRRSSSVPPGDGAARPPGSLCGVLRRRQERAYDITPAAAPSGSSLQAVHRPPPTAGRDHDVRPFAFRALDIKFYQKRTKSRLLQGIPHSRAHRQSRRRPEDRRSSRGARAGDECEGRTTLAAHVARPEAESTTNQQAATSGTISMKAEIKETIDPDLRQYCEFDNIMRLNGVSGALYSPVLANTN</sequence>
<feature type="compositionally biased region" description="Low complexity" evidence="1">
    <location>
        <begin position="362"/>
        <end position="388"/>
    </location>
</feature>
<keyword evidence="3" id="KW-1185">Reference proteome</keyword>
<feature type="region of interest" description="Disordered" evidence="1">
    <location>
        <begin position="270"/>
        <end position="399"/>
    </location>
</feature>
<dbReference type="AlphaFoldDB" id="K0R259"/>
<dbReference type="EMBL" id="AGNL01047610">
    <property type="protein sequence ID" value="EJK46663.1"/>
    <property type="molecule type" value="Genomic_DNA"/>
</dbReference>
<feature type="region of interest" description="Disordered" evidence="1">
    <location>
        <begin position="459"/>
        <end position="497"/>
    </location>
</feature>